<keyword evidence="3" id="KW-1185">Reference proteome</keyword>
<proteinExistence type="predicted"/>
<protein>
    <recommendedName>
        <fullName evidence="1">EF-hand domain-containing protein</fullName>
    </recommendedName>
</protein>
<sequence length="261" mass="29106">MHLYRKFHARGGVRRVYATADKNWDRWNWPLPGDVEFTKRETTQVFHRINTSGSGFMSVHELETALEAAGAKCTVSEAWVKETFQALSVAVQDAGLSIKQLWPGSAIMEKEFRDVVLRFLTQLRPAQLDRLWKFLLSACAEDAGPSRLNSEKDRLPSDAVFSAIFGQTLTSSPNETTGSGSSGGVGREVIEQLVQQLVRLAGDTSPDLCFDALNPFITADHFNHLLSSRLGLHFDPVKAKQIFKLIDSDRDGKITRLERGT</sequence>
<feature type="domain" description="EF-hand" evidence="1">
    <location>
        <begin position="37"/>
        <end position="72"/>
    </location>
</feature>
<organism evidence="2 3">
    <name type="scientific">Durusdinium trenchii</name>
    <dbReference type="NCBI Taxonomy" id="1381693"/>
    <lineage>
        <taxon>Eukaryota</taxon>
        <taxon>Sar</taxon>
        <taxon>Alveolata</taxon>
        <taxon>Dinophyceae</taxon>
        <taxon>Suessiales</taxon>
        <taxon>Symbiodiniaceae</taxon>
        <taxon>Durusdinium</taxon>
    </lineage>
</organism>
<comment type="caution">
    <text evidence="2">The sequence shown here is derived from an EMBL/GenBank/DDBJ whole genome shotgun (WGS) entry which is preliminary data.</text>
</comment>
<gene>
    <name evidence="2" type="ORF">SCF082_LOCUS17863</name>
</gene>
<dbReference type="Gene3D" id="1.10.238.10">
    <property type="entry name" value="EF-hand"/>
    <property type="match status" value="1"/>
</dbReference>
<feature type="domain" description="EF-hand" evidence="1">
    <location>
        <begin position="234"/>
        <end position="261"/>
    </location>
</feature>
<dbReference type="InterPro" id="IPR002048">
    <property type="entry name" value="EF_hand_dom"/>
</dbReference>
<evidence type="ECO:0000259" key="1">
    <source>
        <dbReference type="PROSITE" id="PS50222"/>
    </source>
</evidence>
<dbReference type="InterPro" id="IPR011992">
    <property type="entry name" value="EF-hand-dom_pair"/>
</dbReference>
<dbReference type="SUPFAM" id="SSF47473">
    <property type="entry name" value="EF-hand"/>
    <property type="match status" value="1"/>
</dbReference>
<dbReference type="PROSITE" id="PS50222">
    <property type="entry name" value="EF_HAND_2"/>
    <property type="match status" value="2"/>
</dbReference>
<name>A0ABP0KKT1_9DINO</name>
<accession>A0ABP0KKT1</accession>
<dbReference type="Proteomes" id="UP001642464">
    <property type="component" value="Unassembled WGS sequence"/>
</dbReference>
<evidence type="ECO:0000313" key="2">
    <source>
        <dbReference type="EMBL" id="CAK9027308.1"/>
    </source>
</evidence>
<evidence type="ECO:0000313" key="3">
    <source>
        <dbReference type="Proteomes" id="UP001642464"/>
    </source>
</evidence>
<reference evidence="2 3" key="1">
    <citation type="submission" date="2024-02" db="EMBL/GenBank/DDBJ databases">
        <authorList>
            <person name="Chen Y."/>
            <person name="Shah S."/>
            <person name="Dougan E. K."/>
            <person name="Thang M."/>
            <person name="Chan C."/>
        </authorList>
    </citation>
    <scope>NUCLEOTIDE SEQUENCE [LARGE SCALE GENOMIC DNA]</scope>
</reference>
<dbReference type="EMBL" id="CAXAMM010011891">
    <property type="protein sequence ID" value="CAK9027308.1"/>
    <property type="molecule type" value="Genomic_DNA"/>
</dbReference>